<dbReference type="EMBL" id="KV784371">
    <property type="protein sequence ID" value="OEU10478.1"/>
    <property type="molecule type" value="Genomic_DNA"/>
</dbReference>
<name>A0A1E7EWR2_9STRA</name>
<feature type="region of interest" description="Disordered" evidence="1">
    <location>
        <begin position="99"/>
        <end position="155"/>
    </location>
</feature>
<evidence type="ECO:0000313" key="4">
    <source>
        <dbReference type="Proteomes" id="UP000095751"/>
    </source>
</evidence>
<feature type="compositionally biased region" description="Polar residues" evidence="1">
    <location>
        <begin position="114"/>
        <end position="133"/>
    </location>
</feature>
<organism evidence="3 4">
    <name type="scientific">Fragilariopsis cylindrus CCMP1102</name>
    <dbReference type="NCBI Taxonomy" id="635003"/>
    <lineage>
        <taxon>Eukaryota</taxon>
        <taxon>Sar</taxon>
        <taxon>Stramenopiles</taxon>
        <taxon>Ochrophyta</taxon>
        <taxon>Bacillariophyta</taxon>
        <taxon>Bacillariophyceae</taxon>
        <taxon>Bacillariophycidae</taxon>
        <taxon>Bacillariales</taxon>
        <taxon>Bacillariaceae</taxon>
        <taxon>Fragilariopsis</taxon>
    </lineage>
</organism>
<dbReference type="InParanoid" id="A0A1E7EWR2"/>
<feature type="region of interest" description="Disordered" evidence="1">
    <location>
        <begin position="1"/>
        <end position="57"/>
    </location>
</feature>
<reference evidence="3 4" key="1">
    <citation type="submission" date="2016-09" db="EMBL/GenBank/DDBJ databases">
        <title>Extensive genetic diversity and differential bi-allelic expression allows diatom success in the polar Southern Ocean.</title>
        <authorList>
            <consortium name="DOE Joint Genome Institute"/>
            <person name="Mock T."/>
            <person name="Otillar R.P."/>
            <person name="Strauss J."/>
            <person name="Dupont C."/>
            <person name="Frickenhaus S."/>
            <person name="Maumus F."/>
            <person name="Mcmullan M."/>
            <person name="Sanges R."/>
            <person name="Schmutz J."/>
            <person name="Toseland A."/>
            <person name="Valas R."/>
            <person name="Veluchamy A."/>
            <person name="Ward B.J."/>
            <person name="Allen A."/>
            <person name="Barry K."/>
            <person name="Falciatore A."/>
            <person name="Ferrante M."/>
            <person name="Fortunato A.E."/>
            <person name="Gloeckner G."/>
            <person name="Gruber A."/>
            <person name="Hipkin R."/>
            <person name="Janech M."/>
            <person name="Kroth P."/>
            <person name="Leese F."/>
            <person name="Lindquist E."/>
            <person name="Lyon B.R."/>
            <person name="Martin J."/>
            <person name="Mayer C."/>
            <person name="Parker M."/>
            <person name="Quesneville H."/>
            <person name="Raymond J."/>
            <person name="Uhlig C."/>
            <person name="Valentin K.U."/>
            <person name="Worden A.Z."/>
            <person name="Armbrust E.V."/>
            <person name="Bowler C."/>
            <person name="Green B."/>
            <person name="Moulton V."/>
            <person name="Van Oosterhout C."/>
            <person name="Grigoriev I."/>
        </authorList>
    </citation>
    <scope>NUCLEOTIDE SEQUENCE [LARGE SCALE GENOMIC DNA]</scope>
    <source>
        <strain evidence="3 4">CCMP1102</strain>
    </source>
</reference>
<dbReference type="PROSITE" id="PS50222">
    <property type="entry name" value="EF_HAND_2"/>
    <property type="match status" value="1"/>
</dbReference>
<proteinExistence type="predicted"/>
<dbReference type="Pfam" id="PF13499">
    <property type="entry name" value="EF-hand_7"/>
    <property type="match status" value="1"/>
</dbReference>
<protein>
    <recommendedName>
        <fullName evidence="2">EF-hand domain-containing protein</fullName>
    </recommendedName>
</protein>
<dbReference type="OrthoDB" id="42296at2759"/>
<accession>A0A1E7EWR2</accession>
<dbReference type="SUPFAM" id="SSF47473">
    <property type="entry name" value="EF-hand"/>
    <property type="match status" value="1"/>
</dbReference>
<gene>
    <name evidence="3" type="ORF">FRACYDRAFT_246925</name>
</gene>
<feature type="compositionally biased region" description="Low complexity" evidence="1">
    <location>
        <begin position="41"/>
        <end position="54"/>
    </location>
</feature>
<evidence type="ECO:0000256" key="1">
    <source>
        <dbReference type="SAM" id="MobiDB-lite"/>
    </source>
</evidence>
<feature type="compositionally biased region" description="Polar residues" evidence="1">
    <location>
        <begin position="23"/>
        <end position="37"/>
    </location>
</feature>
<sequence>MRLFNNSKKKQAGLLEGEHADGTISNTQPASDDNSNDASKAKSTGVGGSSSSVGQPINMDWDKIYVEIDNDANGTVGYSLSGSSSTLVSENNFESKSYTIMEDDDGDGNDDGSYPSTRSTPRLTNINSETVGSSRDDFTRGQSGSTDGDGDGDEDAILTGAHASFSLERLRLSLTDNSFLWSKFDEADTDKDTLIGISEFSNLTWSLGLELDDAYTYRAFLEIDQDADSKINFYEFKSWWIASQDGDETIITVSSRKIPNQIGV</sequence>
<dbReference type="InterPro" id="IPR002048">
    <property type="entry name" value="EF_hand_dom"/>
</dbReference>
<feature type="compositionally biased region" description="Acidic residues" evidence="1">
    <location>
        <begin position="101"/>
        <end position="110"/>
    </location>
</feature>
<dbReference type="Proteomes" id="UP000095751">
    <property type="component" value="Unassembled WGS sequence"/>
</dbReference>
<keyword evidence="4" id="KW-1185">Reference proteome</keyword>
<evidence type="ECO:0000259" key="2">
    <source>
        <dbReference type="PROSITE" id="PS50222"/>
    </source>
</evidence>
<dbReference type="GO" id="GO:0005509">
    <property type="term" value="F:calcium ion binding"/>
    <property type="evidence" value="ECO:0007669"/>
    <property type="project" value="InterPro"/>
</dbReference>
<dbReference type="InterPro" id="IPR011992">
    <property type="entry name" value="EF-hand-dom_pair"/>
</dbReference>
<dbReference type="AlphaFoldDB" id="A0A1E7EWR2"/>
<feature type="domain" description="EF-hand" evidence="2">
    <location>
        <begin position="211"/>
        <end position="246"/>
    </location>
</feature>
<dbReference type="KEGG" id="fcy:FRACYDRAFT_246925"/>
<dbReference type="Gene3D" id="1.10.238.10">
    <property type="entry name" value="EF-hand"/>
    <property type="match status" value="1"/>
</dbReference>
<evidence type="ECO:0000313" key="3">
    <source>
        <dbReference type="EMBL" id="OEU10478.1"/>
    </source>
</evidence>